<evidence type="ECO:0000313" key="5">
    <source>
        <dbReference type="Proteomes" id="UP000095673"/>
    </source>
</evidence>
<proteinExistence type="predicted"/>
<protein>
    <submittedName>
        <fullName evidence="2">Flagellar operon protein</fullName>
    </submittedName>
</protein>
<keyword evidence="2" id="KW-0969">Cilium</keyword>
<name>A0A173Y257_9FIRM</name>
<evidence type="ECO:0000313" key="4">
    <source>
        <dbReference type="Proteomes" id="UP000095384"/>
    </source>
</evidence>
<gene>
    <name evidence="3" type="ORF">DW948_02230</name>
    <name evidence="2" type="ORF">ERS852417_00580</name>
    <name evidence="1" type="ORF">ERS852580_00378</name>
</gene>
<dbReference type="EMBL" id="QSFB01000002">
    <property type="protein sequence ID" value="RHA16162.1"/>
    <property type="molecule type" value="Genomic_DNA"/>
</dbReference>
<evidence type="ECO:0000313" key="1">
    <source>
        <dbReference type="EMBL" id="CUM74781.1"/>
    </source>
</evidence>
<organism evidence="2 4">
    <name type="scientific">Agathobacter rectalis</name>
    <dbReference type="NCBI Taxonomy" id="39491"/>
    <lineage>
        <taxon>Bacteria</taxon>
        <taxon>Bacillati</taxon>
        <taxon>Bacillota</taxon>
        <taxon>Clostridia</taxon>
        <taxon>Lachnospirales</taxon>
        <taxon>Lachnospiraceae</taxon>
        <taxon>Agathobacter</taxon>
    </lineage>
</organism>
<dbReference type="EMBL" id="CYYW01000003">
    <property type="protein sequence ID" value="CUN57660.1"/>
    <property type="molecule type" value="Genomic_DNA"/>
</dbReference>
<keyword evidence="2" id="KW-0966">Cell projection</keyword>
<dbReference type="Proteomes" id="UP000095673">
    <property type="component" value="Unassembled WGS sequence"/>
</dbReference>
<dbReference type="EMBL" id="CYXM01000001">
    <property type="protein sequence ID" value="CUM74781.1"/>
    <property type="molecule type" value="Genomic_DNA"/>
</dbReference>
<reference evidence="3 6" key="2">
    <citation type="submission" date="2018-08" db="EMBL/GenBank/DDBJ databases">
        <title>A genome reference for cultivated species of the human gut microbiota.</title>
        <authorList>
            <person name="Zou Y."/>
            <person name="Xue W."/>
            <person name="Luo G."/>
        </authorList>
    </citation>
    <scope>NUCLEOTIDE SEQUENCE [LARGE SCALE GENOMIC DNA]</scope>
    <source>
        <strain evidence="3 6">AM44-1AT</strain>
    </source>
</reference>
<dbReference type="OrthoDB" id="1739831at2"/>
<accession>A0A173Y257</accession>
<dbReference type="Proteomes" id="UP000286341">
    <property type="component" value="Unassembled WGS sequence"/>
</dbReference>
<keyword evidence="2" id="KW-0282">Flagellum</keyword>
<reference evidence="4 5" key="1">
    <citation type="submission" date="2015-09" db="EMBL/GenBank/DDBJ databases">
        <authorList>
            <consortium name="Pathogen Informatics"/>
        </authorList>
    </citation>
    <scope>NUCLEOTIDE SEQUENCE [LARGE SCALE GENOMIC DNA]</scope>
    <source>
        <strain evidence="2 4">2789STDY5608860</strain>
        <strain evidence="1 5">2789STDY5834968</strain>
    </source>
</reference>
<evidence type="ECO:0000313" key="6">
    <source>
        <dbReference type="Proteomes" id="UP000286341"/>
    </source>
</evidence>
<evidence type="ECO:0000313" key="3">
    <source>
        <dbReference type="EMBL" id="RHA16162.1"/>
    </source>
</evidence>
<dbReference type="AlphaFoldDB" id="A0A173Y257"/>
<dbReference type="RefSeq" id="WP_015568304.1">
    <property type="nucleotide sequence ID" value="NZ_CYXM01000001.1"/>
</dbReference>
<sequence length="134" mass="15827">MRISNCKGCGRIFNVLSDEQYCPNCQKKMDEKFDIVKRFVEDNPNVPVETVAKETDTSMKQINRWIREERLSFSPDSSYGIPCENCGRMIRTGRFCDECKTKLTNTLRSALDTPKSQDRQLWQQDDKNRMRYIR</sequence>
<dbReference type="Proteomes" id="UP000095384">
    <property type="component" value="Unassembled WGS sequence"/>
</dbReference>
<evidence type="ECO:0000313" key="2">
    <source>
        <dbReference type="EMBL" id="CUN57660.1"/>
    </source>
</evidence>